<reference evidence="1 2" key="1">
    <citation type="journal article" date="2012" name="Stand. Genomic Sci.">
        <title>Complete genome sequencing and analysis of Saprospira grandis str. Lewin, a predatory marine bacterium.</title>
        <authorList>
            <person name="Saw J.H."/>
            <person name="Yuryev A."/>
            <person name="Kanbe M."/>
            <person name="Hou S."/>
            <person name="Young A.G."/>
            <person name="Aizawa S."/>
            <person name="Alam M."/>
        </authorList>
    </citation>
    <scope>NUCLEOTIDE SEQUENCE [LARGE SCALE GENOMIC DNA]</scope>
    <source>
        <strain evidence="1 2">Lewin</strain>
    </source>
</reference>
<keyword evidence="2" id="KW-1185">Reference proteome</keyword>
<proteinExistence type="predicted"/>
<gene>
    <name evidence="1" type="ordered locus">SGRA_4205</name>
</gene>
<dbReference type="EMBL" id="CP002831">
    <property type="protein sequence ID" value="AFC26920.1"/>
    <property type="molecule type" value="Genomic_DNA"/>
</dbReference>
<dbReference type="Proteomes" id="UP000007519">
    <property type="component" value="Chromosome"/>
</dbReference>
<dbReference type="AlphaFoldDB" id="H6L8W4"/>
<evidence type="ECO:0000313" key="2">
    <source>
        <dbReference type="Proteomes" id="UP000007519"/>
    </source>
</evidence>
<dbReference type="KEGG" id="sgn:SGRA_4205"/>
<dbReference type="STRING" id="984262.SGRA_4205"/>
<dbReference type="PROSITE" id="PS51257">
    <property type="entry name" value="PROKAR_LIPOPROTEIN"/>
    <property type="match status" value="1"/>
</dbReference>
<dbReference type="HOGENOM" id="CLU_066824_2_0_10"/>
<accession>H6L8W4</accession>
<evidence type="ECO:0000313" key="1">
    <source>
        <dbReference type="EMBL" id="AFC26920.1"/>
    </source>
</evidence>
<dbReference type="Pfam" id="PF16138">
    <property type="entry name" value="DUF4846"/>
    <property type="match status" value="1"/>
</dbReference>
<dbReference type="eggNOG" id="ENOG502Z85F">
    <property type="taxonomic scope" value="Bacteria"/>
</dbReference>
<evidence type="ECO:0008006" key="3">
    <source>
        <dbReference type="Google" id="ProtNLM"/>
    </source>
</evidence>
<sequence length="310" mass="34166">MKKPFALLLAGLLFGACQDMPKVEALQQEAAQEKGQQRAVAVVNQAPTKKDSMQFPWLEQAIFAERIEDAMAPPAGYHWQAAKAGSFGAWLAKLPLYPEGHKVHLYNGAQKPYQAGAARVIQIDVGQSDLQQCADAIMRLYAEYAYAQKDYEGIFFNFTSGDRVGFSDWAKGKKPIVKGNRVYFSAAKGAADYSYGNFRSYLKRIFMFAGTASLAAELPKKPLAQLEAGDLFLQGGFPGHAVLVMGVAKNKAGKKQFLLAQSYMPAQEIHLLRNLQAGGSPWFSLAEDEILYTPEWNFPVGSLHSFLGRK</sequence>
<protein>
    <recommendedName>
        <fullName evidence="3">Lipoprotein</fullName>
    </recommendedName>
</protein>
<name>H6L8W4_SAPGL</name>
<organism evidence="1 2">
    <name type="scientific">Saprospira grandis (strain Lewin)</name>
    <dbReference type="NCBI Taxonomy" id="984262"/>
    <lineage>
        <taxon>Bacteria</taxon>
        <taxon>Pseudomonadati</taxon>
        <taxon>Bacteroidota</taxon>
        <taxon>Saprospiria</taxon>
        <taxon>Saprospirales</taxon>
        <taxon>Saprospiraceae</taxon>
        <taxon>Saprospira</taxon>
    </lineage>
</organism>
<dbReference type="InterPro" id="IPR032315">
    <property type="entry name" value="DUF4846"/>
</dbReference>